<proteinExistence type="predicted"/>
<dbReference type="Proteomes" id="UP000027616">
    <property type="component" value="Chromosome I"/>
</dbReference>
<dbReference type="PANTHER" id="PTHR47197:SF3">
    <property type="entry name" value="DIHYDRO-HEME D1 DEHYDROGENASE"/>
    <property type="match status" value="1"/>
</dbReference>
<sequence length="385" mass="42120">MSHKKTFGFFMKNNFKKGCSIAGRVATNDSTPFKKFFAAICYALLFFAGGCNLNNPEDNGSQIDPQNSPFCFVVNEGNFMASNGSISKYDITNKKVVNNFFEAANNGAVLGDAPTAITVAGNVGYVPISGSGKVYIINLSSGALKDKITGLNSPRNVALIDDKKGYISNLFENKIDVFDRKTNSLTGAIELPKGCFAEEFVIAGEFVYTNCWSYGTKILRIDPRTDKVVAELEVGVQPYKMRKEAKSGKLWVLTDGGWEGNETGYEKPTLMCIDPATFTIEKRIAFERSAAAYWLTMELYGNEIYLANGDLYKVPTSANALPSQPFIRAQGRSFHAVGLFSTNVYISDAIDYQQAGKIYIYNNKGELTDSFATGVIPGAFSMALL</sequence>
<dbReference type="InterPro" id="IPR011044">
    <property type="entry name" value="Quino_amine_DH_bsu"/>
</dbReference>
<dbReference type="EMBL" id="HG934468">
    <property type="protein sequence ID" value="CDN31980.1"/>
    <property type="molecule type" value="Genomic_DNA"/>
</dbReference>
<protein>
    <submittedName>
        <fullName evidence="1">Putative surface layer protein</fullName>
    </submittedName>
</protein>
<dbReference type="HOGENOM" id="CLU_035696_0_0_10"/>
<dbReference type="PANTHER" id="PTHR47197">
    <property type="entry name" value="PROTEIN NIRF"/>
    <property type="match status" value="1"/>
</dbReference>
<reference evidence="1 2" key="1">
    <citation type="journal article" date="2015" name="Genome Announc.">
        <title>Complete Genome Sequence of the Novel Leech Symbiont Mucinivorans hirudinis M3T.</title>
        <authorList>
            <person name="Nelson M.C."/>
            <person name="Bomar L."/>
            <person name="Graf J."/>
        </authorList>
    </citation>
    <scope>NUCLEOTIDE SEQUENCE [LARGE SCALE GENOMIC DNA]</scope>
    <source>
        <strain evidence="2">M3</strain>
    </source>
</reference>
<evidence type="ECO:0000313" key="1">
    <source>
        <dbReference type="EMBL" id="CDN31980.1"/>
    </source>
</evidence>
<organism evidence="1 2">
    <name type="scientific">Mucinivorans hirudinis</name>
    <dbReference type="NCBI Taxonomy" id="1433126"/>
    <lineage>
        <taxon>Bacteria</taxon>
        <taxon>Pseudomonadati</taxon>
        <taxon>Bacteroidota</taxon>
        <taxon>Bacteroidia</taxon>
        <taxon>Bacteroidales</taxon>
        <taxon>Rikenellaceae</taxon>
        <taxon>Mucinivorans</taxon>
    </lineage>
</organism>
<dbReference type="eggNOG" id="COG3391">
    <property type="taxonomic scope" value="Bacteria"/>
</dbReference>
<evidence type="ECO:0000313" key="2">
    <source>
        <dbReference type="Proteomes" id="UP000027616"/>
    </source>
</evidence>
<dbReference type="AlphaFoldDB" id="A0A060R8V9"/>
<name>A0A060R8V9_9BACT</name>
<dbReference type="InterPro" id="IPR051200">
    <property type="entry name" value="Host-pathogen_enzymatic-act"/>
</dbReference>
<dbReference type="SUPFAM" id="SSF50969">
    <property type="entry name" value="YVTN repeat-like/Quinoprotein amine dehydrogenase"/>
    <property type="match status" value="1"/>
</dbReference>
<dbReference type="InterPro" id="IPR015943">
    <property type="entry name" value="WD40/YVTN_repeat-like_dom_sf"/>
</dbReference>
<dbReference type="InterPro" id="IPR031815">
    <property type="entry name" value="DUF5074"/>
</dbReference>
<dbReference type="OrthoDB" id="792648at2"/>
<keyword evidence="2" id="KW-1185">Reference proteome</keyword>
<dbReference type="KEGG" id="rbc:BN938_1901"/>
<dbReference type="Pfam" id="PF16819">
    <property type="entry name" value="DUF5074"/>
    <property type="match status" value="1"/>
</dbReference>
<gene>
    <name evidence="1" type="ORF">BN938_1901</name>
</gene>
<accession>A0A060R8V9</accession>
<dbReference type="Gene3D" id="2.130.10.10">
    <property type="entry name" value="YVTN repeat-like/Quinoprotein amine dehydrogenase"/>
    <property type="match status" value="1"/>
</dbReference>
<dbReference type="STRING" id="1433126.BN938_1901"/>